<accession>A0AAE3HL24</accession>
<gene>
    <name evidence="1" type="ORF">J2T55_001106</name>
</gene>
<protein>
    <submittedName>
        <fullName evidence="1">Uncharacterized protein</fullName>
    </submittedName>
</protein>
<proteinExistence type="predicted"/>
<name>A0AAE3HL24_9GAMM</name>
<dbReference type="EMBL" id="JANUCT010000006">
    <property type="protein sequence ID" value="MCS3903089.1"/>
    <property type="molecule type" value="Genomic_DNA"/>
</dbReference>
<comment type="caution">
    <text evidence="1">The sequence shown here is derived from an EMBL/GenBank/DDBJ whole genome shotgun (WGS) entry which is preliminary data.</text>
</comment>
<sequence>MKFEQMMPASDLEKACIWDIFRAEDRLWDIEAELLNDLHYYERRAASMAQAATQADRALLTIYKSHIRRINGLLSRLPQQQARDTAD</sequence>
<keyword evidence="2" id="KW-1185">Reference proteome</keyword>
<dbReference type="RefSeq" id="WP_259054700.1">
    <property type="nucleotide sequence ID" value="NZ_JANUCT010000006.1"/>
</dbReference>
<reference evidence="1" key="1">
    <citation type="submission" date="2022-08" db="EMBL/GenBank/DDBJ databases">
        <title>Genomic Encyclopedia of Type Strains, Phase III (KMG-III): the genomes of soil and plant-associated and newly described type strains.</title>
        <authorList>
            <person name="Whitman W."/>
        </authorList>
    </citation>
    <scope>NUCLEOTIDE SEQUENCE</scope>
    <source>
        <strain evidence="1">HMT 1</strain>
    </source>
</reference>
<dbReference type="AlphaFoldDB" id="A0AAE3HL24"/>
<evidence type="ECO:0000313" key="2">
    <source>
        <dbReference type="Proteomes" id="UP001204445"/>
    </source>
</evidence>
<evidence type="ECO:0000313" key="1">
    <source>
        <dbReference type="EMBL" id="MCS3903089.1"/>
    </source>
</evidence>
<organism evidence="1 2">
    <name type="scientific">Methylohalomonas lacus</name>
    <dbReference type="NCBI Taxonomy" id="398773"/>
    <lineage>
        <taxon>Bacteria</taxon>
        <taxon>Pseudomonadati</taxon>
        <taxon>Pseudomonadota</taxon>
        <taxon>Gammaproteobacteria</taxon>
        <taxon>Methylohalomonadales</taxon>
        <taxon>Methylohalomonadaceae</taxon>
        <taxon>Methylohalomonas</taxon>
    </lineage>
</organism>
<dbReference type="Proteomes" id="UP001204445">
    <property type="component" value="Unassembled WGS sequence"/>
</dbReference>